<sequence length="102" mass="11167">QTAAGVLSRARPLSEGQSESTMAIWPRVVDAYSVQWPPPRRLALLEANLTLGHLAAEGDRAVRIQSPHHPSLAEPQRQPRQTDSGRAPRRRRRTGWGTGAGS</sequence>
<proteinExistence type="predicted"/>
<organism evidence="2 3">
    <name type="scientific">Thalassiosira oceanica</name>
    <name type="common">Marine diatom</name>
    <dbReference type="NCBI Taxonomy" id="159749"/>
    <lineage>
        <taxon>Eukaryota</taxon>
        <taxon>Sar</taxon>
        <taxon>Stramenopiles</taxon>
        <taxon>Ochrophyta</taxon>
        <taxon>Bacillariophyta</taxon>
        <taxon>Coscinodiscophyceae</taxon>
        <taxon>Thalassiosirophycidae</taxon>
        <taxon>Thalassiosirales</taxon>
        <taxon>Thalassiosiraceae</taxon>
        <taxon>Thalassiosira</taxon>
    </lineage>
</organism>
<evidence type="ECO:0000256" key="1">
    <source>
        <dbReference type="SAM" id="MobiDB-lite"/>
    </source>
</evidence>
<reference evidence="2 3" key="1">
    <citation type="journal article" date="2012" name="Genome Biol.">
        <title>Genome and low-iron response of an oceanic diatom adapted to chronic iron limitation.</title>
        <authorList>
            <person name="Lommer M."/>
            <person name="Specht M."/>
            <person name="Roy A.S."/>
            <person name="Kraemer L."/>
            <person name="Andreson R."/>
            <person name="Gutowska M.A."/>
            <person name="Wolf J."/>
            <person name="Bergner S.V."/>
            <person name="Schilhabel M.B."/>
            <person name="Klostermeier U.C."/>
            <person name="Beiko R.G."/>
            <person name="Rosenstiel P."/>
            <person name="Hippler M."/>
            <person name="Laroche J."/>
        </authorList>
    </citation>
    <scope>NUCLEOTIDE SEQUENCE [LARGE SCALE GENOMIC DNA]</scope>
    <source>
        <strain evidence="2 3">CCMP1005</strain>
    </source>
</reference>
<dbReference type="EMBL" id="AGNL01028189">
    <property type="protein sequence ID" value="EJK57447.1"/>
    <property type="molecule type" value="Genomic_DNA"/>
</dbReference>
<evidence type="ECO:0000313" key="3">
    <source>
        <dbReference type="Proteomes" id="UP000266841"/>
    </source>
</evidence>
<dbReference type="Proteomes" id="UP000266841">
    <property type="component" value="Unassembled WGS sequence"/>
</dbReference>
<dbReference type="AlphaFoldDB" id="K0SFP0"/>
<name>K0SFP0_THAOC</name>
<protein>
    <submittedName>
        <fullName evidence="2">Uncharacterized protein</fullName>
    </submittedName>
</protein>
<feature type="non-terminal residue" evidence="2">
    <location>
        <position position="1"/>
    </location>
</feature>
<accession>K0SFP0</accession>
<gene>
    <name evidence="2" type="ORF">THAOC_22506</name>
</gene>
<comment type="caution">
    <text evidence="2">The sequence shown here is derived from an EMBL/GenBank/DDBJ whole genome shotgun (WGS) entry which is preliminary data.</text>
</comment>
<feature type="region of interest" description="Disordered" evidence="1">
    <location>
        <begin position="60"/>
        <end position="102"/>
    </location>
</feature>
<feature type="region of interest" description="Disordered" evidence="1">
    <location>
        <begin position="1"/>
        <end position="22"/>
    </location>
</feature>
<evidence type="ECO:0000313" key="2">
    <source>
        <dbReference type="EMBL" id="EJK57447.1"/>
    </source>
</evidence>
<keyword evidence="3" id="KW-1185">Reference proteome</keyword>